<evidence type="ECO:0000256" key="4">
    <source>
        <dbReference type="SAM" id="MobiDB-lite"/>
    </source>
</evidence>
<sequence>MANNAPERKLAAQNRRARFDYFIEDTVEAGIMLTGTEVKSLRGGKASILEAYAGEIGGELFLVNSYIPEYGQAGAWLQHDPKRPRKLLVRKRELVKMLTAIARQGMTLVPMSIYFNDRGKAKVEIGVAKGKNKGDKRETEKERDWQRDKARLMRARG</sequence>
<dbReference type="GO" id="GO:0070930">
    <property type="term" value="P:trans-translation-dependent protein tagging"/>
    <property type="evidence" value="ECO:0007669"/>
    <property type="project" value="TreeGrafter"/>
</dbReference>
<dbReference type="CDD" id="cd09294">
    <property type="entry name" value="SmpB"/>
    <property type="match status" value="1"/>
</dbReference>
<evidence type="ECO:0000256" key="3">
    <source>
        <dbReference type="HAMAP-Rule" id="MF_00023"/>
    </source>
</evidence>
<evidence type="ECO:0000256" key="2">
    <source>
        <dbReference type="ARBA" id="ARBA00022884"/>
    </source>
</evidence>
<name>A0A255YY02_9PROT</name>
<feature type="region of interest" description="Disordered" evidence="4">
    <location>
        <begin position="126"/>
        <end position="157"/>
    </location>
</feature>
<dbReference type="Pfam" id="PF01668">
    <property type="entry name" value="SmpB"/>
    <property type="match status" value="1"/>
</dbReference>
<evidence type="ECO:0000313" key="5">
    <source>
        <dbReference type="EMBL" id="OYQ33555.1"/>
    </source>
</evidence>
<dbReference type="InterPro" id="IPR020081">
    <property type="entry name" value="SsrA-bd_prot_CS"/>
</dbReference>
<accession>A0A255YY02</accession>
<evidence type="ECO:0000313" key="6">
    <source>
        <dbReference type="Proteomes" id="UP000216998"/>
    </source>
</evidence>
<dbReference type="GO" id="GO:0005829">
    <property type="term" value="C:cytosol"/>
    <property type="evidence" value="ECO:0007669"/>
    <property type="project" value="TreeGrafter"/>
</dbReference>
<dbReference type="PROSITE" id="PS01317">
    <property type="entry name" value="SSRP"/>
    <property type="match status" value="1"/>
</dbReference>
<dbReference type="RefSeq" id="WP_094456998.1">
    <property type="nucleotide sequence ID" value="NZ_NOXU01000030.1"/>
</dbReference>
<evidence type="ECO:0000256" key="1">
    <source>
        <dbReference type="ARBA" id="ARBA00022490"/>
    </source>
</evidence>
<keyword evidence="1 3" id="KW-0963">Cytoplasm</keyword>
<dbReference type="InterPro" id="IPR000037">
    <property type="entry name" value="SsrA-bd_prot"/>
</dbReference>
<dbReference type="GO" id="GO:0070929">
    <property type="term" value="P:trans-translation"/>
    <property type="evidence" value="ECO:0007669"/>
    <property type="project" value="UniProtKB-UniRule"/>
</dbReference>
<dbReference type="AlphaFoldDB" id="A0A255YY02"/>
<organism evidence="5 6">
    <name type="scientific">Niveispirillum lacus</name>
    <dbReference type="NCBI Taxonomy" id="1981099"/>
    <lineage>
        <taxon>Bacteria</taxon>
        <taxon>Pseudomonadati</taxon>
        <taxon>Pseudomonadota</taxon>
        <taxon>Alphaproteobacteria</taxon>
        <taxon>Rhodospirillales</taxon>
        <taxon>Azospirillaceae</taxon>
        <taxon>Niveispirillum</taxon>
    </lineage>
</organism>
<gene>
    <name evidence="3" type="primary">smpB</name>
    <name evidence="5" type="ORF">CHU95_14310</name>
</gene>
<dbReference type="PANTHER" id="PTHR30308:SF2">
    <property type="entry name" value="SSRA-BINDING PROTEIN"/>
    <property type="match status" value="1"/>
</dbReference>
<dbReference type="OrthoDB" id="9805462at2"/>
<dbReference type="Proteomes" id="UP000216998">
    <property type="component" value="Unassembled WGS sequence"/>
</dbReference>
<feature type="compositionally biased region" description="Basic and acidic residues" evidence="4">
    <location>
        <begin position="132"/>
        <end position="151"/>
    </location>
</feature>
<comment type="similarity">
    <text evidence="3">Belongs to the SmpB family.</text>
</comment>
<dbReference type="SUPFAM" id="SSF74982">
    <property type="entry name" value="Small protein B (SmpB)"/>
    <property type="match status" value="1"/>
</dbReference>
<proteinExistence type="inferred from homology"/>
<reference evidence="5 6" key="1">
    <citation type="submission" date="2017-07" db="EMBL/GenBank/DDBJ databases">
        <title>Niveispirillum cyanobacteriorum sp. nov., isolated from cyanobacterial aggregates in a eutrophic lake.</title>
        <authorList>
            <person name="Cai H."/>
        </authorList>
    </citation>
    <scope>NUCLEOTIDE SEQUENCE [LARGE SCALE GENOMIC DNA]</scope>
    <source>
        <strain evidence="6">TH1-14</strain>
    </source>
</reference>
<protein>
    <recommendedName>
        <fullName evidence="3">SsrA-binding protein</fullName>
    </recommendedName>
    <alternativeName>
        <fullName evidence="3">Small protein B</fullName>
    </alternativeName>
</protein>
<dbReference type="InterPro" id="IPR023620">
    <property type="entry name" value="SmpB"/>
</dbReference>
<comment type="subcellular location">
    <subcellularLocation>
        <location evidence="3">Cytoplasm</location>
    </subcellularLocation>
    <text evidence="3">The tmRNA-SmpB complex associates with stalled 70S ribosomes.</text>
</comment>
<comment type="function">
    <text evidence="3">Required for rescue of stalled ribosomes mediated by trans-translation. Binds to transfer-messenger RNA (tmRNA), required for stable association of tmRNA with ribosomes. tmRNA and SmpB together mimic tRNA shape, replacing the anticodon stem-loop with SmpB. tmRNA is encoded by the ssrA gene; the 2 termini fold to resemble tRNA(Ala) and it encodes a 'tag peptide', a short internal open reading frame. During trans-translation Ala-aminoacylated tmRNA acts like a tRNA, entering the A-site of stalled ribosomes, displacing the stalled mRNA. The ribosome then switches to translate the ORF on the tmRNA; the nascent peptide is terminated with the 'tag peptide' encoded by the tmRNA and targeted for degradation. The ribosome is freed to recommence translation, which seems to be the essential function of trans-translation.</text>
</comment>
<dbReference type="NCBIfam" id="NF003843">
    <property type="entry name" value="PRK05422.1"/>
    <property type="match status" value="1"/>
</dbReference>
<dbReference type="Gene3D" id="2.40.280.10">
    <property type="match status" value="1"/>
</dbReference>
<dbReference type="PANTHER" id="PTHR30308">
    <property type="entry name" value="TMRNA-BINDING COMPONENT OF TRANS-TRANSLATION TAGGING COMPLEX"/>
    <property type="match status" value="1"/>
</dbReference>
<dbReference type="HAMAP" id="MF_00023">
    <property type="entry name" value="SmpB"/>
    <property type="match status" value="1"/>
</dbReference>
<keyword evidence="2 3" id="KW-0694">RNA-binding</keyword>
<dbReference type="EMBL" id="NOXU01000030">
    <property type="protein sequence ID" value="OYQ33555.1"/>
    <property type="molecule type" value="Genomic_DNA"/>
</dbReference>
<comment type="caution">
    <text evidence="5">The sequence shown here is derived from an EMBL/GenBank/DDBJ whole genome shotgun (WGS) entry which is preliminary data.</text>
</comment>
<keyword evidence="6" id="KW-1185">Reference proteome</keyword>
<dbReference type="GO" id="GO:0003723">
    <property type="term" value="F:RNA binding"/>
    <property type="evidence" value="ECO:0007669"/>
    <property type="project" value="UniProtKB-UniRule"/>
</dbReference>
<dbReference type="NCBIfam" id="TIGR00086">
    <property type="entry name" value="smpB"/>
    <property type="match status" value="1"/>
</dbReference>